<gene>
    <name evidence="1" type="ORF">KIV10_05660</name>
</gene>
<accession>A0ABS5S387</accession>
<dbReference type="Proteomes" id="UP001297092">
    <property type="component" value="Unassembled WGS sequence"/>
</dbReference>
<proteinExistence type="predicted"/>
<dbReference type="EMBL" id="JAHCTB010000002">
    <property type="protein sequence ID" value="MBT0607663.1"/>
    <property type="molecule type" value="Genomic_DNA"/>
</dbReference>
<name>A0ABS5S387_9FLAO</name>
<dbReference type="RefSeq" id="WP_214112520.1">
    <property type="nucleotide sequence ID" value="NZ_JAHCTB010000002.1"/>
</dbReference>
<sequence>MIYFQSEQFELNLLAFGVSLNEENDIFTDSINKSYSLPFTIKADNAILEKLGLPTLDDITDVNSKIPGRLKLPSSHYSANLFLGEVFGDNLECKITFGEATLPVYETKLKDLPWPIILAGDLRQHAKNRIDQQWPLLGYNFPMVYNPKIKEESNYDLFEGFVNNYANGEFLQNEIDTSGEENVYINRNVMVPFPYLLEILKFGYKTAGLKAVGEIFQDETLKKAVYMPEKFLEKLDGSQYLQFAFTSRTRMETASNIMYNVYERSFVPENDGTYNLAFTINLDPTLAKYFRLEILRENALSGTLTTLERYYSTENRVQLDEKLDIEVTPANEQDPILVRLTLLYTNRSISDFNNFEFSFSDGQLNVFPTSFSLRDFMPDMTFGEYVNKLKNWLNLEIVPQETAVMINFLQKNILNRAKRSHRHLEVIPKKQTNSNRFYKLNYANDERVFYTKDGQIYSDLDDEGSDIVIIDMGVQPAIVESNKGVTTAVMPENTSDLDFCIYGGVSGGRPVCKFEDSKKLNLQNVFKKWWEDWLRVRVRGYSYKENFECSPHEIFMIDEISVKYNQFHIMKKLNRKYISEDIMKVDVESETF</sequence>
<comment type="caution">
    <text evidence="1">The sequence shown here is derived from an EMBL/GenBank/DDBJ whole genome shotgun (WGS) entry which is preliminary data.</text>
</comment>
<evidence type="ECO:0000313" key="1">
    <source>
        <dbReference type="EMBL" id="MBT0607663.1"/>
    </source>
</evidence>
<reference evidence="1 2" key="1">
    <citation type="submission" date="2021-05" db="EMBL/GenBank/DDBJ databases">
        <title>Aequorivita echinoideorum JCM 30378 genome.</title>
        <authorList>
            <person name="Zhang H."/>
            <person name="Li C."/>
        </authorList>
    </citation>
    <scope>NUCLEOTIDE SEQUENCE [LARGE SCALE GENOMIC DNA]</scope>
    <source>
        <strain evidence="1 2">JCM30378</strain>
    </source>
</reference>
<evidence type="ECO:0000313" key="2">
    <source>
        <dbReference type="Proteomes" id="UP001297092"/>
    </source>
</evidence>
<protein>
    <submittedName>
        <fullName evidence="1">Uncharacterized protein</fullName>
    </submittedName>
</protein>
<organism evidence="1 2">
    <name type="scientific">Aequorivita echinoideorum</name>
    <dbReference type="NCBI Taxonomy" id="1549647"/>
    <lineage>
        <taxon>Bacteria</taxon>
        <taxon>Pseudomonadati</taxon>
        <taxon>Bacteroidota</taxon>
        <taxon>Flavobacteriia</taxon>
        <taxon>Flavobacteriales</taxon>
        <taxon>Flavobacteriaceae</taxon>
        <taxon>Aequorivita</taxon>
    </lineage>
</organism>
<keyword evidence="2" id="KW-1185">Reference proteome</keyword>